<dbReference type="EMBL" id="CAXLJL010000711">
    <property type="protein sequence ID" value="CAL5140181.1"/>
    <property type="molecule type" value="Genomic_DNA"/>
</dbReference>
<dbReference type="Pfam" id="PF00752">
    <property type="entry name" value="XPG_N"/>
    <property type="match status" value="1"/>
</dbReference>
<dbReference type="SUPFAM" id="SSF88723">
    <property type="entry name" value="PIN domain-like"/>
    <property type="match status" value="1"/>
</dbReference>
<dbReference type="Proteomes" id="UP001497525">
    <property type="component" value="Unassembled WGS sequence"/>
</dbReference>
<reference evidence="3" key="1">
    <citation type="submission" date="2024-06" db="EMBL/GenBank/DDBJ databases">
        <authorList>
            <person name="Liu X."/>
            <person name="Lenzi L."/>
            <person name="Haldenby T S."/>
            <person name="Uol C."/>
        </authorList>
    </citation>
    <scope>NUCLEOTIDE SEQUENCE</scope>
</reference>
<dbReference type="InterPro" id="IPR029060">
    <property type="entry name" value="PIN-like_dom_sf"/>
</dbReference>
<comment type="similarity">
    <text evidence="1">Belongs to the asteroid family.</text>
</comment>
<organism evidence="3 4">
    <name type="scientific">Calicophoron daubneyi</name>
    <name type="common">Rumen fluke</name>
    <name type="synonym">Paramphistomum daubneyi</name>
    <dbReference type="NCBI Taxonomy" id="300641"/>
    <lineage>
        <taxon>Eukaryota</taxon>
        <taxon>Metazoa</taxon>
        <taxon>Spiralia</taxon>
        <taxon>Lophotrochozoa</taxon>
        <taxon>Platyhelminthes</taxon>
        <taxon>Trematoda</taxon>
        <taxon>Digenea</taxon>
        <taxon>Plagiorchiida</taxon>
        <taxon>Pronocephalata</taxon>
        <taxon>Paramphistomoidea</taxon>
        <taxon>Paramphistomidae</taxon>
        <taxon>Calicophoron</taxon>
    </lineage>
</organism>
<dbReference type="GO" id="GO:0004518">
    <property type="term" value="F:nuclease activity"/>
    <property type="evidence" value="ECO:0007669"/>
    <property type="project" value="InterPro"/>
</dbReference>
<dbReference type="AlphaFoldDB" id="A0AAV2TVF9"/>
<evidence type="ECO:0000313" key="3">
    <source>
        <dbReference type="EMBL" id="CAL5140181.1"/>
    </source>
</evidence>
<feature type="domain" description="XPG N-terminal" evidence="2">
    <location>
        <begin position="1"/>
        <end position="79"/>
    </location>
</feature>
<protein>
    <recommendedName>
        <fullName evidence="2">XPG N-terminal domain-containing protein</fullName>
    </recommendedName>
</protein>
<dbReference type="PANTHER" id="PTHR15665:SF1">
    <property type="entry name" value="PROTEIN ASTEROID HOMOLOG 1"/>
    <property type="match status" value="1"/>
</dbReference>
<evidence type="ECO:0000313" key="4">
    <source>
        <dbReference type="Proteomes" id="UP001497525"/>
    </source>
</evidence>
<gene>
    <name evidence="3" type="ORF">CDAUBV1_LOCUS15356</name>
</gene>
<evidence type="ECO:0000256" key="1">
    <source>
        <dbReference type="ARBA" id="ARBA00007398"/>
    </source>
</evidence>
<dbReference type="PANTHER" id="PTHR15665">
    <property type="entry name" value="ASTEROID PROTEIN"/>
    <property type="match status" value="1"/>
</dbReference>
<dbReference type="InterPro" id="IPR006085">
    <property type="entry name" value="XPG_DNA_repair_N"/>
</dbReference>
<proteinExistence type="inferred from homology"/>
<comment type="caution">
    <text evidence="3">The sequence shown here is derived from an EMBL/GenBank/DDBJ whole genome shotgun (WGS) entry which is preliminary data.</text>
</comment>
<accession>A0AAV2TVF9</accession>
<sequence length="723" mass="81227">MGVHGLTKYITNDPRNFQDAKLHHTTVVFDANNYLNCLFLAAAIPTQYGGEYIEMMLTVREQLKEFADCSLTPIFVFDGCHDREGLMFNKLIKKRLDNIKEIQRFSSLILSRGDLGSEFDSSLPLPILEQEIFIECIEQMQCKIVQVERQADNHIAEIAVYLNSPLVSADSDFYIYRPVNQDAYRFIPISSLGSKGKCQTEQSQLCPVHKKACNYIPCKIFIPSGPSLGGIHPFMLPLLAVLIGNDFLSSVRLPAKAGAQMYGGRRIHALIKWISSKQNDVDGLLESILSLYDSSELCEITRRLAYGILSYILDVSGKGSKMASDLQLTRNVEGARGFREKSKNKLVRLANDIAEDVTLKDAVCILREFLSPASATVALNSSNSSKMEITYKWPQTLTNHFYKASYSSSLFEPLYVKCGVIHWVNMEDVNSSRSPQEISTDLRAMFYAYMIKLEESVGCSSKICGLEDGKVVEYRRCCSEIKKFLVDIPSLDLPNSSARTFSLQSLFKEHLHVSLPTGAPSRGLLGLSLILKIWYRNSQYAKASAVRFGLSPVGLAFAACAVTTHENLEFLLQSGQSFDDALIQLRDLYAQCASKASIKNGNPCSANSCIRTVHQISELQTVTQNLRQLMLLIEDLLDDYPQRLSDTEQFVHIWPYHELFPSCRLVYSLSRSLECVPGSRRTLELTRTFLPQLICHGLGKINLTMNQVVDQLSWILTSVEQKH</sequence>
<dbReference type="Gene3D" id="3.40.50.1010">
    <property type="entry name" value="5'-nuclease"/>
    <property type="match status" value="1"/>
</dbReference>
<dbReference type="InterPro" id="IPR026832">
    <property type="entry name" value="Asteroid"/>
</dbReference>
<name>A0AAV2TVF9_CALDB</name>
<evidence type="ECO:0000259" key="2">
    <source>
        <dbReference type="Pfam" id="PF00752"/>
    </source>
</evidence>